<dbReference type="InterPro" id="IPR001789">
    <property type="entry name" value="Sig_transdc_resp-reg_receiver"/>
</dbReference>
<dbReference type="EMBL" id="BMZH01000010">
    <property type="protein sequence ID" value="GHA99809.1"/>
    <property type="molecule type" value="Genomic_DNA"/>
</dbReference>
<dbReference type="PANTHER" id="PTHR44591:SF21">
    <property type="entry name" value="TWO-COMPONENT RESPONSE REGULATOR"/>
    <property type="match status" value="1"/>
</dbReference>
<name>A0A8J3CTR6_9PROT</name>
<feature type="modified residue" description="4-aspartylphosphate" evidence="2">
    <location>
        <position position="54"/>
    </location>
</feature>
<evidence type="ECO:0000313" key="5">
    <source>
        <dbReference type="Proteomes" id="UP000634004"/>
    </source>
</evidence>
<dbReference type="Proteomes" id="UP000634004">
    <property type="component" value="Unassembled WGS sequence"/>
</dbReference>
<dbReference type="InterPro" id="IPR011006">
    <property type="entry name" value="CheY-like_superfamily"/>
</dbReference>
<dbReference type="Gene3D" id="3.40.50.2300">
    <property type="match status" value="1"/>
</dbReference>
<dbReference type="Pfam" id="PF00072">
    <property type="entry name" value="Response_reg"/>
    <property type="match status" value="1"/>
</dbReference>
<evidence type="ECO:0000313" key="4">
    <source>
        <dbReference type="EMBL" id="GHA99809.1"/>
    </source>
</evidence>
<dbReference type="RefSeq" id="WP_189498629.1">
    <property type="nucleotide sequence ID" value="NZ_BMZH01000010.1"/>
</dbReference>
<dbReference type="SMART" id="SM00448">
    <property type="entry name" value="REC"/>
    <property type="match status" value="1"/>
</dbReference>
<accession>A0A8J3CTR6</accession>
<dbReference type="AlphaFoldDB" id="A0A8J3CTR6"/>
<organism evidence="4 5">
    <name type="scientific">Algimonas arctica</name>
    <dbReference type="NCBI Taxonomy" id="1479486"/>
    <lineage>
        <taxon>Bacteria</taxon>
        <taxon>Pseudomonadati</taxon>
        <taxon>Pseudomonadota</taxon>
        <taxon>Alphaproteobacteria</taxon>
        <taxon>Maricaulales</taxon>
        <taxon>Robiginitomaculaceae</taxon>
        <taxon>Algimonas</taxon>
    </lineage>
</organism>
<protein>
    <submittedName>
        <fullName evidence="4">Transcriptional regulator</fullName>
    </submittedName>
</protein>
<dbReference type="SUPFAM" id="SSF52172">
    <property type="entry name" value="CheY-like"/>
    <property type="match status" value="1"/>
</dbReference>
<dbReference type="PROSITE" id="PS50110">
    <property type="entry name" value="RESPONSE_REGULATORY"/>
    <property type="match status" value="1"/>
</dbReference>
<evidence type="ECO:0000256" key="2">
    <source>
        <dbReference type="PROSITE-ProRule" id="PRU00169"/>
    </source>
</evidence>
<comment type="caution">
    <text evidence="4">The sequence shown here is derived from an EMBL/GenBank/DDBJ whole genome shotgun (WGS) entry which is preliminary data.</text>
</comment>
<proteinExistence type="predicted"/>
<evidence type="ECO:0000259" key="3">
    <source>
        <dbReference type="PROSITE" id="PS50110"/>
    </source>
</evidence>
<reference evidence="4" key="1">
    <citation type="journal article" date="2014" name="Int. J. Syst. Evol. Microbiol.">
        <title>Complete genome sequence of Corynebacterium casei LMG S-19264T (=DSM 44701T), isolated from a smear-ripened cheese.</title>
        <authorList>
            <consortium name="US DOE Joint Genome Institute (JGI-PGF)"/>
            <person name="Walter F."/>
            <person name="Albersmeier A."/>
            <person name="Kalinowski J."/>
            <person name="Ruckert C."/>
        </authorList>
    </citation>
    <scope>NUCLEOTIDE SEQUENCE</scope>
    <source>
        <strain evidence="4">KCTC 32513</strain>
    </source>
</reference>
<feature type="domain" description="Response regulatory" evidence="3">
    <location>
        <begin position="3"/>
        <end position="117"/>
    </location>
</feature>
<evidence type="ECO:0000256" key="1">
    <source>
        <dbReference type="ARBA" id="ARBA00022553"/>
    </source>
</evidence>
<keyword evidence="5" id="KW-1185">Reference proteome</keyword>
<reference evidence="4" key="2">
    <citation type="submission" date="2020-09" db="EMBL/GenBank/DDBJ databases">
        <authorList>
            <person name="Sun Q."/>
            <person name="Kim S."/>
        </authorList>
    </citation>
    <scope>NUCLEOTIDE SEQUENCE</scope>
    <source>
        <strain evidence="4">KCTC 32513</strain>
    </source>
</reference>
<dbReference type="InterPro" id="IPR050595">
    <property type="entry name" value="Bact_response_regulator"/>
</dbReference>
<dbReference type="GO" id="GO:0000160">
    <property type="term" value="P:phosphorelay signal transduction system"/>
    <property type="evidence" value="ECO:0007669"/>
    <property type="project" value="InterPro"/>
</dbReference>
<dbReference type="PANTHER" id="PTHR44591">
    <property type="entry name" value="STRESS RESPONSE REGULATOR PROTEIN 1"/>
    <property type="match status" value="1"/>
</dbReference>
<sequence length="119" mass="12927">MATILYAEDDADMRRFFEKALENAGHNVIACSDGERALRALKFADGAFDLLLTDIMMPGIDGIELAKQAEILSPGIKVMFITGFAAVAMDDSQASEQTVLSKPVHLRQLVSEVDRLIAA</sequence>
<keyword evidence="1 2" id="KW-0597">Phosphoprotein</keyword>
<gene>
    <name evidence="4" type="primary">cpdR</name>
    <name evidence="4" type="ORF">GCM10009069_23280</name>
</gene>